<feature type="compositionally biased region" description="Acidic residues" evidence="1">
    <location>
        <begin position="22"/>
        <end position="34"/>
    </location>
</feature>
<feature type="compositionally biased region" description="Low complexity" evidence="1">
    <location>
        <begin position="137"/>
        <end position="152"/>
    </location>
</feature>
<evidence type="ECO:0000256" key="1">
    <source>
        <dbReference type="SAM" id="MobiDB-lite"/>
    </source>
</evidence>
<feature type="region of interest" description="Disordered" evidence="1">
    <location>
        <begin position="125"/>
        <end position="154"/>
    </location>
</feature>
<dbReference type="EMBL" id="KQ982691">
    <property type="protein sequence ID" value="KYQ52231.1"/>
    <property type="molecule type" value="Genomic_DNA"/>
</dbReference>
<sequence>MDENRKRTYGVARRSSQQQEKQEDEVEDAEEEEGCGVARVAVPEERESGCHGASTEKNSEILLKAAGSSLCAPPGGYCGRQGARGMQGHVNGPYLGQFNQSTAYRSRSYFVWKLGPTGTCANKVLKTAKGGPPAPPSATSSAPSPAAAPTTPGQSNACLSLHSLVARKKISTSSRPHPSARAPGRFFSTHVRESIAPAYTHTHVYPSTRRMAGVVFAYFRSLQKSFWHTFAPVRAHARIRVVQAGMRATGREGWRGDEVER</sequence>
<keyword evidence="3" id="KW-1185">Reference proteome</keyword>
<evidence type="ECO:0000313" key="2">
    <source>
        <dbReference type="EMBL" id="KYQ52231.1"/>
    </source>
</evidence>
<accession>A0A151WX36</accession>
<dbReference type="AlphaFoldDB" id="A0A151WX36"/>
<proteinExistence type="predicted"/>
<name>A0A151WX36_9HYME</name>
<feature type="region of interest" description="Disordered" evidence="1">
    <location>
        <begin position="1"/>
        <end position="54"/>
    </location>
</feature>
<organism evidence="2 3">
    <name type="scientific">Mycetomoellerius zeteki</name>
    <dbReference type="NCBI Taxonomy" id="64791"/>
    <lineage>
        <taxon>Eukaryota</taxon>
        <taxon>Metazoa</taxon>
        <taxon>Ecdysozoa</taxon>
        <taxon>Arthropoda</taxon>
        <taxon>Hexapoda</taxon>
        <taxon>Insecta</taxon>
        <taxon>Pterygota</taxon>
        <taxon>Neoptera</taxon>
        <taxon>Endopterygota</taxon>
        <taxon>Hymenoptera</taxon>
        <taxon>Apocrita</taxon>
        <taxon>Aculeata</taxon>
        <taxon>Formicoidea</taxon>
        <taxon>Formicidae</taxon>
        <taxon>Myrmicinae</taxon>
        <taxon>Mycetomoellerius</taxon>
    </lineage>
</organism>
<dbReference type="Proteomes" id="UP000075809">
    <property type="component" value="Unassembled WGS sequence"/>
</dbReference>
<reference evidence="2 3" key="1">
    <citation type="submission" date="2015-09" db="EMBL/GenBank/DDBJ databases">
        <title>Trachymyrmex zeteki WGS genome.</title>
        <authorList>
            <person name="Nygaard S."/>
            <person name="Hu H."/>
            <person name="Boomsma J."/>
            <person name="Zhang G."/>
        </authorList>
    </citation>
    <scope>NUCLEOTIDE SEQUENCE [LARGE SCALE GENOMIC DNA]</scope>
    <source>
        <strain evidence="2">Tzet28-1</strain>
        <tissue evidence="2">Whole body</tissue>
    </source>
</reference>
<evidence type="ECO:0000313" key="3">
    <source>
        <dbReference type="Proteomes" id="UP000075809"/>
    </source>
</evidence>
<protein>
    <submittedName>
        <fullName evidence="2">Uncharacterized protein</fullName>
    </submittedName>
</protein>
<gene>
    <name evidence="2" type="ORF">ALC60_08846</name>
</gene>